<evidence type="ECO:0000313" key="4">
    <source>
        <dbReference type="Proteomes" id="UP000011058"/>
    </source>
</evidence>
<organism evidence="3 4">
    <name type="scientific">Fibrella aestuarina BUZ 2</name>
    <dbReference type="NCBI Taxonomy" id="1166018"/>
    <lineage>
        <taxon>Bacteria</taxon>
        <taxon>Pseudomonadati</taxon>
        <taxon>Bacteroidota</taxon>
        <taxon>Cytophagia</taxon>
        <taxon>Cytophagales</taxon>
        <taxon>Spirosomataceae</taxon>
        <taxon>Fibrella</taxon>
    </lineage>
</organism>
<gene>
    <name evidence="3" type="ORF">FAES_2322</name>
</gene>
<keyword evidence="2" id="KW-0732">Signal</keyword>
<sequence>MQKTLIATALLFALFVTNANAQNRRGNRAQTDTTAQAGPRFRQMEQVAQTDLPTSVLPYIKATYPNAEVRRVAKDKEGKFYVVLVDANKARKVLVTSSTGDILQTRDMPANMGRRGRGQGGNSQPETN</sequence>
<name>I0K878_9BACT</name>
<dbReference type="Proteomes" id="UP000011058">
    <property type="component" value="Chromosome"/>
</dbReference>
<dbReference type="KEGG" id="fae:FAES_2322"/>
<dbReference type="RefSeq" id="WP_015331430.1">
    <property type="nucleotide sequence ID" value="NC_020054.1"/>
</dbReference>
<dbReference type="SUPFAM" id="SSF160574">
    <property type="entry name" value="BT0923-like"/>
    <property type="match status" value="1"/>
</dbReference>
<reference evidence="3 4" key="1">
    <citation type="journal article" date="2012" name="J. Bacteriol.">
        <title>Genome Sequence of Fibrella aestuarina BUZ 2T, a Filamentous Marine Bacterium.</title>
        <authorList>
            <person name="Filippini M."/>
            <person name="Qi W."/>
            <person name="Blom J."/>
            <person name="Goesmann A."/>
            <person name="Smits T.H."/>
            <person name="Bagheri H.C."/>
        </authorList>
    </citation>
    <scope>NUCLEOTIDE SEQUENCE [LARGE SCALE GENOMIC DNA]</scope>
    <source>
        <strain evidence="4">BUZ 2T</strain>
    </source>
</reference>
<dbReference type="AlphaFoldDB" id="I0K878"/>
<feature type="region of interest" description="Disordered" evidence="1">
    <location>
        <begin position="104"/>
        <end position="128"/>
    </location>
</feature>
<evidence type="ECO:0008006" key="5">
    <source>
        <dbReference type="Google" id="ProtNLM"/>
    </source>
</evidence>
<accession>I0K878</accession>
<proteinExistence type="predicted"/>
<dbReference type="HOGENOM" id="CLU_1956341_0_0_10"/>
<feature type="chain" id="PRO_5003630386" description="PepSY domain-containing protein" evidence="2">
    <location>
        <begin position="22"/>
        <end position="128"/>
    </location>
</feature>
<evidence type="ECO:0000313" key="3">
    <source>
        <dbReference type="EMBL" id="CCH00331.1"/>
    </source>
</evidence>
<dbReference type="OrthoDB" id="957627at2"/>
<evidence type="ECO:0000256" key="2">
    <source>
        <dbReference type="SAM" id="SignalP"/>
    </source>
</evidence>
<dbReference type="STRING" id="1166018.FAES_2322"/>
<keyword evidence="4" id="KW-1185">Reference proteome</keyword>
<feature type="signal peptide" evidence="2">
    <location>
        <begin position="1"/>
        <end position="21"/>
    </location>
</feature>
<dbReference type="eggNOG" id="ENOG50346UE">
    <property type="taxonomic scope" value="Bacteria"/>
</dbReference>
<evidence type="ECO:0000256" key="1">
    <source>
        <dbReference type="SAM" id="MobiDB-lite"/>
    </source>
</evidence>
<dbReference type="EMBL" id="HE796683">
    <property type="protein sequence ID" value="CCH00331.1"/>
    <property type="molecule type" value="Genomic_DNA"/>
</dbReference>
<protein>
    <recommendedName>
        <fullName evidence="5">PepSY domain-containing protein</fullName>
    </recommendedName>
</protein>